<reference evidence="2 3" key="1">
    <citation type="submission" date="2016-10" db="EMBL/GenBank/DDBJ databases">
        <authorList>
            <person name="de Groot N.N."/>
        </authorList>
    </citation>
    <scope>NUCLEOTIDE SEQUENCE [LARGE SCALE GENOMIC DNA]</scope>
    <source>
        <strain evidence="2 3">CGMCC 4.2022</strain>
    </source>
</reference>
<dbReference type="RefSeq" id="WP_093787127.1">
    <property type="nucleotide sequence ID" value="NZ_FNIE01000013.1"/>
</dbReference>
<proteinExistence type="predicted"/>
<dbReference type="Proteomes" id="UP000199341">
    <property type="component" value="Unassembled WGS sequence"/>
</dbReference>
<dbReference type="InterPro" id="IPR024775">
    <property type="entry name" value="DinB-like"/>
</dbReference>
<sequence>MALPATAERDDLLALFDHVWQRFTARMNGLGDEEWAWQPGPDARLTLRWRLAHIAALLAEDRNGPWLGLDPGGRPAPAPGPPEAGAAGALATAGGAFAHWRTLLAATGDAALAAPVGAPAGRYGDATRRSFALHIADELIHHTAEAALLRDLYGACG</sequence>
<feature type="domain" description="DinB-like" evidence="1">
    <location>
        <begin position="16"/>
        <end position="145"/>
    </location>
</feature>
<dbReference type="EMBL" id="FNIE01000013">
    <property type="protein sequence ID" value="SDO85936.1"/>
    <property type="molecule type" value="Genomic_DNA"/>
</dbReference>
<evidence type="ECO:0000313" key="3">
    <source>
        <dbReference type="Proteomes" id="UP000199341"/>
    </source>
</evidence>
<dbReference type="InterPro" id="IPR034660">
    <property type="entry name" value="DinB/YfiT-like"/>
</dbReference>
<dbReference type="Pfam" id="PF12867">
    <property type="entry name" value="DinB_2"/>
    <property type="match status" value="1"/>
</dbReference>
<evidence type="ECO:0000313" key="2">
    <source>
        <dbReference type="EMBL" id="SDO85936.1"/>
    </source>
</evidence>
<dbReference type="Gene3D" id="1.20.120.450">
    <property type="entry name" value="dinb family like domain"/>
    <property type="match status" value="1"/>
</dbReference>
<dbReference type="OrthoDB" id="5022306at2"/>
<evidence type="ECO:0000259" key="1">
    <source>
        <dbReference type="Pfam" id="PF12867"/>
    </source>
</evidence>
<organism evidence="2 3">
    <name type="scientific">Actinacidiphila guanduensis</name>
    <dbReference type="NCBI Taxonomy" id="310781"/>
    <lineage>
        <taxon>Bacteria</taxon>
        <taxon>Bacillati</taxon>
        <taxon>Actinomycetota</taxon>
        <taxon>Actinomycetes</taxon>
        <taxon>Kitasatosporales</taxon>
        <taxon>Streptomycetaceae</taxon>
        <taxon>Actinacidiphila</taxon>
    </lineage>
</organism>
<dbReference type="STRING" id="310781.SAMN05216259_113162"/>
<gene>
    <name evidence="2" type="ORF">SAMN05216259_113162</name>
</gene>
<accession>A0A1H0N096</accession>
<dbReference type="SUPFAM" id="SSF109854">
    <property type="entry name" value="DinB/YfiT-like putative metalloenzymes"/>
    <property type="match status" value="1"/>
</dbReference>
<keyword evidence="3" id="KW-1185">Reference proteome</keyword>
<dbReference type="AlphaFoldDB" id="A0A1H0N096"/>
<name>A0A1H0N096_9ACTN</name>
<protein>
    <submittedName>
        <fullName evidence="2">DinB superfamily protein</fullName>
    </submittedName>
</protein>